<keyword evidence="3" id="KW-1185">Reference proteome</keyword>
<keyword evidence="1" id="KW-0732">Signal</keyword>
<evidence type="ECO:0000313" key="3">
    <source>
        <dbReference type="Proteomes" id="UP001597472"/>
    </source>
</evidence>
<dbReference type="RefSeq" id="WP_376891466.1">
    <property type="nucleotide sequence ID" value="NZ_JBHULS010000001.1"/>
</dbReference>
<proteinExistence type="predicted"/>
<evidence type="ECO:0000313" key="2">
    <source>
        <dbReference type="EMBL" id="MFD2550646.1"/>
    </source>
</evidence>
<reference evidence="3" key="1">
    <citation type="journal article" date="2019" name="Int. J. Syst. Evol. Microbiol.">
        <title>The Global Catalogue of Microorganisms (GCM) 10K type strain sequencing project: providing services to taxonomists for standard genome sequencing and annotation.</title>
        <authorList>
            <consortium name="The Broad Institute Genomics Platform"/>
            <consortium name="The Broad Institute Genome Sequencing Center for Infectious Disease"/>
            <person name="Wu L."/>
            <person name="Ma J."/>
        </authorList>
    </citation>
    <scope>NUCLEOTIDE SEQUENCE [LARGE SCALE GENOMIC DNA]</scope>
    <source>
        <strain evidence="3">KCTC 42587</strain>
    </source>
</reference>
<dbReference type="Proteomes" id="UP001597472">
    <property type="component" value="Unassembled WGS sequence"/>
</dbReference>
<evidence type="ECO:0000256" key="1">
    <source>
        <dbReference type="SAM" id="SignalP"/>
    </source>
</evidence>
<sequence>MKKIITLVIGLMATTLVAQDTNYNISLGAYIPNQVEGIPDNAKAMLLNKLGQLITSNGISDDVANSRFIITPNITVMSKDVIGSAPTKIALNLEMTLYIGDGIAGNLFATESFTLKSVGNNETKAYMQAIKQLKPSNKKLQDFISNGKAKIIDYYNSNCKQLLAEAAVLENQNNYEGALAILVSVPSASDCFNTVKNKIESTYQKVIDTDCKLKLQEAEAIWVANQDIAAAKEAGYLLASVDPQANCFKAVKNLFSKIEKRVNDLQDRDWDIKLQEFELRKATIEAARAVGVAYGNNQPNTVYNVRGWY</sequence>
<comment type="caution">
    <text evidence="2">The sequence shown here is derived from an EMBL/GenBank/DDBJ whole genome shotgun (WGS) entry which is preliminary data.</text>
</comment>
<accession>A0ABW5KNP5</accession>
<feature type="signal peptide" evidence="1">
    <location>
        <begin position="1"/>
        <end position="18"/>
    </location>
</feature>
<gene>
    <name evidence="2" type="ORF">ACFSQP_02335</name>
</gene>
<dbReference type="EMBL" id="JBHULS010000001">
    <property type="protein sequence ID" value="MFD2550646.1"/>
    <property type="molecule type" value="Genomic_DNA"/>
</dbReference>
<organism evidence="2 3">
    <name type="scientific">Bizionia sediminis</name>
    <dbReference type="NCBI Taxonomy" id="1737064"/>
    <lineage>
        <taxon>Bacteria</taxon>
        <taxon>Pseudomonadati</taxon>
        <taxon>Bacteroidota</taxon>
        <taxon>Flavobacteriia</taxon>
        <taxon>Flavobacteriales</taxon>
        <taxon>Flavobacteriaceae</taxon>
        <taxon>Bizionia</taxon>
    </lineage>
</organism>
<protein>
    <submittedName>
        <fullName evidence="2">Uncharacterized protein</fullName>
    </submittedName>
</protein>
<feature type="chain" id="PRO_5045143962" evidence="1">
    <location>
        <begin position="19"/>
        <end position="309"/>
    </location>
</feature>
<name>A0ABW5KNP5_9FLAO</name>